<proteinExistence type="predicted"/>
<accession>A0A5N6QMJ8</accession>
<dbReference type="Proteomes" id="UP000327013">
    <property type="component" value="Chromosome 1"/>
</dbReference>
<protein>
    <submittedName>
        <fullName evidence="2">Uncharacterized protein</fullName>
    </submittedName>
</protein>
<dbReference type="AlphaFoldDB" id="A0A5N6QMJ8"/>
<dbReference type="PANTHER" id="PTHR36410">
    <property type="entry name" value="EXPRESSED PROTEIN"/>
    <property type="match status" value="1"/>
</dbReference>
<feature type="compositionally biased region" description="Basic and acidic residues" evidence="1">
    <location>
        <begin position="99"/>
        <end position="108"/>
    </location>
</feature>
<organism evidence="2 3">
    <name type="scientific">Carpinus fangiana</name>
    <dbReference type="NCBI Taxonomy" id="176857"/>
    <lineage>
        <taxon>Eukaryota</taxon>
        <taxon>Viridiplantae</taxon>
        <taxon>Streptophyta</taxon>
        <taxon>Embryophyta</taxon>
        <taxon>Tracheophyta</taxon>
        <taxon>Spermatophyta</taxon>
        <taxon>Magnoliopsida</taxon>
        <taxon>eudicotyledons</taxon>
        <taxon>Gunneridae</taxon>
        <taxon>Pentapetalae</taxon>
        <taxon>rosids</taxon>
        <taxon>fabids</taxon>
        <taxon>Fagales</taxon>
        <taxon>Betulaceae</taxon>
        <taxon>Carpinus</taxon>
    </lineage>
</organism>
<evidence type="ECO:0000256" key="1">
    <source>
        <dbReference type="SAM" id="MobiDB-lite"/>
    </source>
</evidence>
<evidence type="ECO:0000313" key="3">
    <source>
        <dbReference type="Proteomes" id="UP000327013"/>
    </source>
</evidence>
<feature type="compositionally biased region" description="Polar residues" evidence="1">
    <location>
        <begin position="113"/>
        <end position="127"/>
    </location>
</feature>
<keyword evidence="3" id="KW-1185">Reference proteome</keyword>
<dbReference type="EMBL" id="CM017321">
    <property type="protein sequence ID" value="KAE7999919.1"/>
    <property type="molecule type" value="Genomic_DNA"/>
</dbReference>
<reference evidence="2 3" key="1">
    <citation type="submission" date="2019-06" db="EMBL/GenBank/DDBJ databases">
        <title>A chromosomal-level reference genome of Carpinus fangiana (Coryloideae, Betulaceae).</title>
        <authorList>
            <person name="Yang X."/>
            <person name="Wang Z."/>
            <person name="Zhang L."/>
            <person name="Hao G."/>
            <person name="Liu J."/>
            <person name="Yang Y."/>
        </authorList>
    </citation>
    <scope>NUCLEOTIDE SEQUENCE [LARGE SCALE GENOMIC DNA]</scope>
    <source>
        <strain evidence="2">Cfa_2016G</strain>
        <tissue evidence="2">Leaf</tissue>
    </source>
</reference>
<evidence type="ECO:0000313" key="2">
    <source>
        <dbReference type="EMBL" id="KAE7999919.1"/>
    </source>
</evidence>
<sequence>MNYAIIRSTRIHPPTLFSAPLPYNAGRKFACGIGFRKGTTMASQQPDSKHKTDKAHSPNDEKNGDVMSHSFGEGYATRSDEEGFGGIYGGNQSIPNPEQDEHVHENHPGKSLISHQSNTPYDKSQGSEVKEKEKARHQSDLTNANS</sequence>
<gene>
    <name evidence="2" type="ORF">FH972_004303</name>
</gene>
<feature type="region of interest" description="Disordered" evidence="1">
    <location>
        <begin position="37"/>
        <end position="146"/>
    </location>
</feature>
<dbReference type="PANTHER" id="PTHR36410:SF1">
    <property type="entry name" value="EXPRESSED PROTEIN"/>
    <property type="match status" value="1"/>
</dbReference>
<feature type="compositionally biased region" description="Basic and acidic residues" evidence="1">
    <location>
        <begin position="128"/>
        <end position="139"/>
    </location>
</feature>
<feature type="compositionally biased region" description="Basic and acidic residues" evidence="1">
    <location>
        <begin position="47"/>
        <end position="64"/>
    </location>
</feature>
<name>A0A5N6QMJ8_9ROSI</name>
<dbReference type="OrthoDB" id="1702799at2759"/>